<protein>
    <submittedName>
        <fullName evidence="1">Uncharacterized protein</fullName>
    </submittedName>
</protein>
<reference evidence="1" key="1">
    <citation type="submission" date="2009-10" db="EMBL/GenBank/DDBJ databases">
        <title>Diversity of trophic interactions inside an arsenic-rich microbial ecosystem.</title>
        <authorList>
            <person name="Bertin P.N."/>
            <person name="Heinrich-Salmeron A."/>
            <person name="Pelletier E."/>
            <person name="Goulhen-Chollet F."/>
            <person name="Arsene-Ploetze F."/>
            <person name="Gallien S."/>
            <person name="Calteau A."/>
            <person name="Vallenet D."/>
            <person name="Casiot C."/>
            <person name="Chane-Woon-Ming B."/>
            <person name="Giloteaux L."/>
            <person name="Barakat M."/>
            <person name="Bonnefoy V."/>
            <person name="Bruneel O."/>
            <person name="Chandler M."/>
            <person name="Cleiss J."/>
            <person name="Duran R."/>
            <person name="Elbaz-Poulichet F."/>
            <person name="Fonknechten N."/>
            <person name="Lauga B."/>
            <person name="Mornico D."/>
            <person name="Ortet P."/>
            <person name="Schaeffer C."/>
            <person name="Siguier P."/>
            <person name="Alexander Thil Smith A."/>
            <person name="Van Dorsselaer A."/>
            <person name="Weissenbach J."/>
            <person name="Medigue C."/>
            <person name="Le Paslier D."/>
        </authorList>
    </citation>
    <scope>NUCLEOTIDE SEQUENCE</scope>
</reference>
<sequence length="37" mass="4409">MTAQRRHDSDCDSGCRWFEPHQPPHIFNQLGMLWHSS</sequence>
<comment type="caution">
    <text evidence="1">The sequence shown here is derived from an EMBL/GenBank/DDBJ whole genome shotgun (WGS) entry which is preliminary data.</text>
</comment>
<organism evidence="1">
    <name type="scientific">mine drainage metagenome</name>
    <dbReference type="NCBI Taxonomy" id="410659"/>
    <lineage>
        <taxon>unclassified sequences</taxon>
        <taxon>metagenomes</taxon>
        <taxon>ecological metagenomes</taxon>
    </lineage>
</organism>
<dbReference type="EMBL" id="CABP01000161">
    <property type="protein sequence ID" value="CBI06183.1"/>
    <property type="molecule type" value="Genomic_DNA"/>
</dbReference>
<name>E6QG32_9ZZZZ</name>
<gene>
    <name evidence="1" type="ORF">CARN5_0317</name>
</gene>
<accession>E6QG32</accession>
<proteinExistence type="predicted"/>
<evidence type="ECO:0000313" key="1">
    <source>
        <dbReference type="EMBL" id="CBI06183.1"/>
    </source>
</evidence>
<dbReference type="AlphaFoldDB" id="E6QG32"/>